<dbReference type="KEGG" id="osn:115211747"/>
<dbReference type="AlphaFoldDB" id="A0A6P7SE54"/>
<name>A0A6P7SE54_9MOLL</name>
<evidence type="ECO:0000313" key="1">
    <source>
        <dbReference type="Proteomes" id="UP000515154"/>
    </source>
</evidence>
<proteinExistence type="predicted"/>
<dbReference type="RefSeq" id="XP_029636261.1">
    <property type="nucleotide sequence ID" value="XM_029780401.1"/>
</dbReference>
<reference evidence="2" key="1">
    <citation type="submission" date="2025-08" db="UniProtKB">
        <authorList>
            <consortium name="RefSeq"/>
        </authorList>
    </citation>
    <scope>IDENTIFICATION</scope>
</reference>
<evidence type="ECO:0000313" key="2">
    <source>
        <dbReference type="RefSeq" id="XP_029636261.1"/>
    </source>
</evidence>
<keyword evidence="1" id="KW-1185">Reference proteome</keyword>
<gene>
    <name evidence="2" type="primary">LOC115211747</name>
</gene>
<organism evidence="1 2">
    <name type="scientific">Octopus sinensis</name>
    <name type="common">East Asian common octopus</name>
    <dbReference type="NCBI Taxonomy" id="2607531"/>
    <lineage>
        <taxon>Eukaryota</taxon>
        <taxon>Metazoa</taxon>
        <taxon>Spiralia</taxon>
        <taxon>Lophotrochozoa</taxon>
        <taxon>Mollusca</taxon>
        <taxon>Cephalopoda</taxon>
        <taxon>Coleoidea</taxon>
        <taxon>Octopodiformes</taxon>
        <taxon>Octopoda</taxon>
        <taxon>Incirrata</taxon>
        <taxon>Octopodidae</taxon>
        <taxon>Octopus</taxon>
    </lineage>
</organism>
<accession>A0A6P7SE54</accession>
<dbReference type="PANTHER" id="PTHR45786">
    <property type="entry name" value="DNA BINDING PROTEIN-LIKE"/>
    <property type="match status" value="1"/>
</dbReference>
<protein>
    <submittedName>
        <fullName evidence="2">Uncharacterized protein LOC115211747</fullName>
    </submittedName>
</protein>
<sequence>MHRLDEIIRENNVYAASYRTLQEVELHEVQYAQQEQGPISVVNLVFNRDRTADRQKYNLPTVKEIAMIFNNTDGESPFNRDFKVYPRNNDIPVISLNILSPNHDPMTYVLLFFPYGEPGWQPHMIGNKNRTNSRQNVTMLQHKVSLTAVRDGEFNPVIHGVCVQESLSSKS</sequence>
<dbReference type="Proteomes" id="UP000515154">
    <property type="component" value="Linkage group LG5"/>
</dbReference>
<dbReference type="PANTHER" id="PTHR45786:SF74">
    <property type="entry name" value="ATP-DEPENDENT DNA HELICASE"/>
    <property type="match status" value="1"/>
</dbReference>